<proteinExistence type="predicted"/>
<evidence type="ECO:0000313" key="2">
    <source>
        <dbReference type="EMBL" id="GAA35981.1"/>
    </source>
</evidence>
<name>H2KTK7_CLOSI</name>
<dbReference type="AlphaFoldDB" id="H2KTK7"/>
<protein>
    <submittedName>
        <fullName evidence="2">p30 dbc protein</fullName>
    </submittedName>
</protein>
<accession>H2KTK7</accession>
<keyword evidence="3" id="KW-1185">Reference proteome</keyword>
<reference evidence="2" key="1">
    <citation type="journal article" date="2011" name="Genome Biol.">
        <title>The draft genome of the carcinogenic human liver fluke Clonorchis sinensis.</title>
        <authorList>
            <person name="Wang X."/>
            <person name="Chen W."/>
            <person name="Huang Y."/>
            <person name="Sun J."/>
            <person name="Men J."/>
            <person name="Liu H."/>
            <person name="Luo F."/>
            <person name="Guo L."/>
            <person name="Lv X."/>
            <person name="Deng C."/>
            <person name="Zhou C."/>
            <person name="Fan Y."/>
            <person name="Li X."/>
            <person name="Huang L."/>
            <person name="Hu Y."/>
            <person name="Liang C."/>
            <person name="Hu X."/>
            <person name="Xu J."/>
            <person name="Yu X."/>
        </authorList>
    </citation>
    <scope>NUCLEOTIDE SEQUENCE [LARGE SCALE GENOMIC DNA]</scope>
    <source>
        <strain evidence="2">Henan</strain>
    </source>
</reference>
<evidence type="ECO:0000313" key="3">
    <source>
        <dbReference type="Proteomes" id="UP000008909"/>
    </source>
</evidence>
<organism evidence="2 3">
    <name type="scientific">Clonorchis sinensis</name>
    <name type="common">Chinese liver fluke</name>
    <dbReference type="NCBI Taxonomy" id="79923"/>
    <lineage>
        <taxon>Eukaryota</taxon>
        <taxon>Metazoa</taxon>
        <taxon>Spiralia</taxon>
        <taxon>Lophotrochozoa</taxon>
        <taxon>Platyhelminthes</taxon>
        <taxon>Trematoda</taxon>
        <taxon>Digenea</taxon>
        <taxon>Opisthorchiida</taxon>
        <taxon>Opisthorchiata</taxon>
        <taxon>Opisthorchiidae</taxon>
        <taxon>Clonorchis</taxon>
    </lineage>
</organism>
<evidence type="ECO:0000256" key="1">
    <source>
        <dbReference type="SAM" id="MobiDB-lite"/>
    </source>
</evidence>
<dbReference type="EMBL" id="DF143907">
    <property type="protein sequence ID" value="GAA35981.1"/>
    <property type="molecule type" value="Genomic_DNA"/>
</dbReference>
<sequence>MEEQKEQSFEVSSFYEQFREVHQRDCTFTSFTTINTASKKDHTSEQDEKPKNGTDTQEERAPSVPYVRKRLLEAKEFTSAECVAKVRTLSTLSVF</sequence>
<gene>
    <name evidence="2" type="ORF">CLF_104196</name>
</gene>
<feature type="region of interest" description="Disordered" evidence="1">
    <location>
        <begin position="37"/>
        <end position="65"/>
    </location>
</feature>
<dbReference type="Proteomes" id="UP000008909">
    <property type="component" value="Unassembled WGS sequence"/>
</dbReference>
<feature type="compositionally biased region" description="Basic and acidic residues" evidence="1">
    <location>
        <begin position="38"/>
        <end position="61"/>
    </location>
</feature>